<dbReference type="Proteomes" id="UP001239111">
    <property type="component" value="Chromosome 3"/>
</dbReference>
<evidence type="ECO:0000313" key="1">
    <source>
        <dbReference type="EMBL" id="KAJ8670106.1"/>
    </source>
</evidence>
<protein>
    <submittedName>
        <fullName evidence="1">Uncharacterized protein</fullName>
    </submittedName>
</protein>
<sequence length="396" mass="45738">MRRSKKKSLNGVDTISLERCPSCCPSENIAVRSLSLAEGTLSPEPLSQIESLAFSALIRDATNCLELLTRTLGDPDSEALKESEMHPKREIFRSKNYCGPEGERKIFFGRSIGMEPVVPSIGEKMMRDRDLAYNVLHKIACELQQYGTYDSLICEVNAIAESKETGCNLKANLKVWTEMVERMRDTYKTLENEFEAKKKECLEEIEKLDTDIDQSFCANNEKLDYVSRWEASKLEQQNTRHSLEEESILEEIESLERERVNDAKVSEEVRAFCNATIKHCEAEILAWTNRFNDEMERRQQESTELQEKIEKTIEFMEKSRELQAERHVLVGAYLDEQKRIEDEIKYTAAVNRAATLIQAIWKGYMVRHRLGPYADWANIVRKKSKKSKKKGKKGKK</sequence>
<keyword evidence="2" id="KW-1185">Reference proteome</keyword>
<dbReference type="EMBL" id="CM056743">
    <property type="protein sequence ID" value="KAJ8670106.1"/>
    <property type="molecule type" value="Genomic_DNA"/>
</dbReference>
<evidence type="ECO:0000313" key="2">
    <source>
        <dbReference type="Proteomes" id="UP001239111"/>
    </source>
</evidence>
<proteinExistence type="predicted"/>
<accession>A0ACC2NHK9</accession>
<reference evidence="1" key="1">
    <citation type="submission" date="2023-04" db="EMBL/GenBank/DDBJ databases">
        <title>A chromosome-level genome assembly of the parasitoid wasp Eretmocerus hayati.</title>
        <authorList>
            <person name="Zhong Y."/>
            <person name="Liu S."/>
            <person name="Liu Y."/>
        </authorList>
    </citation>
    <scope>NUCLEOTIDE SEQUENCE</scope>
    <source>
        <strain evidence="1">ZJU_SS_LIU_2023</strain>
    </source>
</reference>
<gene>
    <name evidence="1" type="ORF">QAD02_001365</name>
</gene>
<comment type="caution">
    <text evidence="1">The sequence shown here is derived from an EMBL/GenBank/DDBJ whole genome shotgun (WGS) entry which is preliminary data.</text>
</comment>
<organism evidence="1 2">
    <name type="scientific">Eretmocerus hayati</name>
    <dbReference type="NCBI Taxonomy" id="131215"/>
    <lineage>
        <taxon>Eukaryota</taxon>
        <taxon>Metazoa</taxon>
        <taxon>Ecdysozoa</taxon>
        <taxon>Arthropoda</taxon>
        <taxon>Hexapoda</taxon>
        <taxon>Insecta</taxon>
        <taxon>Pterygota</taxon>
        <taxon>Neoptera</taxon>
        <taxon>Endopterygota</taxon>
        <taxon>Hymenoptera</taxon>
        <taxon>Apocrita</taxon>
        <taxon>Proctotrupomorpha</taxon>
        <taxon>Chalcidoidea</taxon>
        <taxon>Aphelinidae</taxon>
        <taxon>Aphelininae</taxon>
        <taxon>Eretmocerus</taxon>
    </lineage>
</organism>
<name>A0ACC2NHK9_9HYME</name>